<sequence length="265" mass="29060">MKKEQEKKCVNWFMHKRGKQWIYGCGVLVCGMVLGTVVTPVMADEVVSSSTEIAAVTNANSENANTDQKTEVGQEAQQPVNQLETPVTENQTPTEQGVVEEQNQNVTEENQVTENQDVTQQNQVTENQEPATETSDDAQKTETPDVEEKVDVTDSLKQKTDHSSVSAAKTEKALSANLTKEKESNYNTNLQGLSYDANVWEVREDGLYSNAIGKGDNFLFSTSAGKNFVFQTDVTFLQNTGAASLVFRSTGDAQNLKGYVVNLDG</sequence>
<feature type="compositionally biased region" description="Polar residues" evidence="2">
    <location>
        <begin position="57"/>
        <end position="67"/>
    </location>
</feature>
<keyword evidence="3" id="KW-0472">Membrane</keyword>
<keyword evidence="4" id="KW-0378">Hydrolase</keyword>
<feature type="compositionally biased region" description="Basic and acidic residues" evidence="2">
    <location>
        <begin position="137"/>
        <end position="162"/>
    </location>
</feature>
<proteinExistence type="predicted"/>
<protein>
    <submittedName>
        <fullName evidence="4">Glycosyl hydrolase family 32</fullName>
    </submittedName>
</protein>
<dbReference type="AlphaFoldDB" id="A0A927XK48"/>
<feature type="transmembrane region" description="Helical" evidence="3">
    <location>
        <begin position="21"/>
        <end position="43"/>
    </location>
</feature>
<evidence type="ECO:0000256" key="2">
    <source>
        <dbReference type="SAM" id="MobiDB-lite"/>
    </source>
</evidence>
<feature type="region of interest" description="Disordered" evidence="2">
    <location>
        <begin position="57"/>
        <end position="169"/>
    </location>
</feature>
<feature type="compositionally biased region" description="Low complexity" evidence="2">
    <location>
        <begin position="94"/>
        <end position="116"/>
    </location>
</feature>
<organism evidence="4 5">
    <name type="scientific">Streptococcus gallolyticus</name>
    <dbReference type="NCBI Taxonomy" id="315405"/>
    <lineage>
        <taxon>Bacteria</taxon>
        <taxon>Bacillati</taxon>
        <taxon>Bacillota</taxon>
        <taxon>Bacilli</taxon>
        <taxon>Lactobacillales</taxon>
        <taxon>Streptococcaceae</taxon>
        <taxon>Streptococcus</taxon>
    </lineage>
</organism>
<dbReference type="Proteomes" id="UP000700800">
    <property type="component" value="Unassembled WGS sequence"/>
</dbReference>
<evidence type="ECO:0000313" key="4">
    <source>
        <dbReference type="EMBL" id="MBE6165776.1"/>
    </source>
</evidence>
<comment type="caution">
    <text evidence="4">The sequence shown here is derived from an EMBL/GenBank/DDBJ whole genome shotgun (WGS) entry which is preliminary data.</text>
</comment>
<dbReference type="EMBL" id="SVAF01000063">
    <property type="protein sequence ID" value="MBE6165776.1"/>
    <property type="molecule type" value="Genomic_DNA"/>
</dbReference>
<dbReference type="InterPro" id="IPR022263">
    <property type="entry name" value="KxYKxGKxW"/>
</dbReference>
<evidence type="ECO:0000313" key="5">
    <source>
        <dbReference type="Proteomes" id="UP000700800"/>
    </source>
</evidence>
<dbReference type="NCBIfam" id="TIGR03715">
    <property type="entry name" value="KxYKxGKxW"/>
    <property type="match status" value="1"/>
</dbReference>
<evidence type="ECO:0000256" key="3">
    <source>
        <dbReference type="SAM" id="Phobius"/>
    </source>
</evidence>
<name>A0A927XK48_9STRE</name>
<feature type="compositionally biased region" description="Polar residues" evidence="2">
    <location>
        <begin position="117"/>
        <end position="133"/>
    </location>
</feature>
<accession>A0A927XK48</accession>
<gene>
    <name evidence="4" type="ORF">E7156_11040</name>
</gene>
<dbReference type="GO" id="GO:0016787">
    <property type="term" value="F:hydrolase activity"/>
    <property type="evidence" value="ECO:0007669"/>
    <property type="project" value="UniProtKB-KW"/>
</dbReference>
<keyword evidence="3" id="KW-1133">Transmembrane helix</keyword>
<feature type="non-terminal residue" evidence="4">
    <location>
        <position position="265"/>
    </location>
</feature>
<keyword evidence="1" id="KW-0732">Signal</keyword>
<keyword evidence="3" id="KW-0812">Transmembrane</keyword>
<dbReference type="Gene3D" id="2.60.120.560">
    <property type="entry name" value="Exo-inulinase, domain 1"/>
    <property type="match status" value="1"/>
</dbReference>
<reference evidence="4" key="1">
    <citation type="submission" date="2019-04" db="EMBL/GenBank/DDBJ databases">
        <title>Evolution of Biomass-Degrading Anaerobic Consortia Revealed by Metagenomics.</title>
        <authorList>
            <person name="Peng X."/>
        </authorList>
    </citation>
    <scope>NUCLEOTIDE SEQUENCE</scope>
    <source>
        <strain evidence="4">SIG195</strain>
    </source>
</reference>
<evidence type="ECO:0000256" key="1">
    <source>
        <dbReference type="ARBA" id="ARBA00022729"/>
    </source>
</evidence>
<feature type="compositionally biased region" description="Polar residues" evidence="2">
    <location>
        <begin position="75"/>
        <end position="93"/>
    </location>
</feature>